<protein>
    <submittedName>
        <fullName evidence="4">Hsp20/alpha crystallin family protein</fullName>
    </submittedName>
</protein>
<reference evidence="4" key="1">
    <citation type="journal article" date="2012" name="J. Microbiol. Biotechnol.">
        <title>Ramlibacter ginsenosidimutans sp. nov., with ginsenoside-converting activity.</title>
        <authorList>
            <person name="Wang L."/>
            <person name="An D.S."/>
            <person name="Kim S.G."/>
            <person name="Jin F.X."/>
            <person name="Kim S.C."/>
            <person name="Lee S.T."/>
            <person name="Im W.T."/>
        </authorList>
    </citation>
    <scope>NUCLEOTIDE SEQUENCE</scope>
    <source>
        <strain evidence="4">KACC 17527</strain>
    </source>
</reference>
<dbReference type="CDD" id="cd06464">
    <property type="entry name" value="ACD_sHsps-like"/>
    <property type="match status" value="1"/>
</dbReference>
<dbReference type="InterPro" id="IPR002068">
    <property type="entry name" value="A-crystallin/Hsp20_dom"/>
</dbReference>
<comment type="caution">
    <text evidence="4">The sequence shown here is derived from an EMBL/GenBank/DDBJ whole genome shotgun (WGS) entry which is preliminary data.</text>
</comment>
<name>A0A934TQV3_9BURK</name>
<dbReference type="PROSITE" id="PS01031">
    <property type="entry name" value="SHSP"/>
    <property type="match status" value="1"/>
</dbReference>
<dbReference type="Pfam" id="PF00011">
    <property type="entry name" value="HSP20"/>
    <property type="match status" value="1"/>
</dbReference>
<dbReference type="AlphaFoldDB" id="A0A934TQV3"/>
<evidence type="ECO:0000313" key="5">
    <source>
        <dbReference type="Proteomes" id="UP000630528"/>
    </source>
</evidence>
<dbReference type="Gene3D" id="2.60.40.790">
    <property type="match status" value="1"/>
</dbReference>
<keyword evidence="5" id="KW-1185">Reference proteome</keyword>
<dbReference type="InterPro" id="IPR008978">
    <property type="entry name" value="HSP20-like_chaperone"/>
</dbReference>
<comment type="similarity">
    <text evidence="1 2">Belongs to the small heat shock protein (HSP20) family.</text>
</comment>
<evidence type="ECO:0000256" key="2">
    <source>
        <dbReference type="RuleBase" id="RU003616"/>
    </source>
</evidence>
<feature type="domain" description="SHSP" evidence="3">
    <location>
        <begin position="27"/>
        <end position="130"/>
    </location>
</feature>
<evidence type="ECO:0000313" key="4">
    <source>
        <dbReference type="EMBL" id="MBK6005608.1"/>
    </source>
</evidence>
<dbReference type="SUPFAM" id="SSF49764">
    <property type="entry name" value="HSP20-like chaperones"/>
    <property type="match status" value="1"/>
</dbReference>
<evidence type="ECO:0000256" key="1">
    <source>
        <dbReference type="PROSITE-ProRule" id="PRU00285"/>
    </source>
</evidence>
<gene>
    <name evidence="4" type="ORF">JJB11_05840</name>
</gene>
<proteinExistence type="inferred from homology"/>
<sequence>MWSQACDLIEQAERMHRQFFRAVATQPAEVVWEPPADVFEDEREVVVVLAMPGVRPERMEVRSEGGTLLVRGVRPLPLAGSGLRVRHLEIPYGRFERRIALPSRGLQLQEPEVADGCVILRLRKNDGGAR</sequence>
<organism evidence="4 5">
    <name type="scientific">Ramlibacter ginsenosidimutans</name>
    <dbReference type="NCBI Taxonomy" id="502333"/>
    <lineage>
        <taxon>Bacteria</taxon>
        <taxon>Pseudomonadati</taxon>
        <taxon>Pseudomonadota</taxon>
        <taxon>Betaproteobacteria</taxon>
        <taxon>Burkholderiales</taxon>
        <taxon>Comamonadaceae</taxon>
        <taxon>Ramlibacter</taxon>
    </lineage>
</organism>
<dbReference type="EMBL" id="JAEPWM010000001">
    <property type="protein sequence ID" value="MBK6005608.1"/>
    <property type="molecule type" value="Genomic_DNA"/>
</dbReference>
<accession>A0A934TQV3</accession>
<evidence type="ECO:0000259" key="3">
    <source>
        <dbReference type="PROSITE" id="PS01031"/>
    </source>
</evidence>
<reference evidence="4" key="2">
    <citation type="submission" date="2021-01" db="EMBL/GenBank/DDBJ databases">
        <authorList>
            <person name="Kang M."/>
        </authorList>
    </citation>
    <scope>NUCLEOTIDE SEQUENCE</scope>
    <source>
        <strain evidence="4">KACC 17527</strain>
    </source>
</reference>
<dbReference type="Proteomes" id="UP000630528">
    <property type="component" value="Unassembled WGS sequence"/>
</dbReference>